<dbReference type="Proteomes" id="UP000034883">
    <property type="component" value="Chromosome"/>
</dbReference>
<keyword evidence="2" id="KW-1185">Reference proteome</keyword>
<dbReference type="EMBL" id="CP011125">
    <property type="protein sequence ID" value="AKF03061.1"/>
    <property type="molecule type" value="Genomic_DNA"/>
</dbReference>
<protein>
    <submittedName>
        <fullName evidence="1">Uncharacterized protein</fullName>
    </submittedName>
</protein>
<dbReference type="STRING" id="927083.DB32_000210"/>
<sequence length="153" mass="17163">MTLKVLFTIAVIAFLLGPQIVALVRNVRDAVRARVRVGQQTIVYREDRVRLRYTSLAWWSLALGWQTVDVVIGKRDAFLFARPLFGIVPRPVYRLVRDADPRGKDVPGIVLAVTSVGVEKGRVAIRAHGWRGIEKIVVRLSSRSPDALARALR</sequence>
<organism evidence="1 2">
    <name type="scientific">Sandaracinus amylolyticus</name>
    <dbReference type="NCBI Taxonomy" id="927083"/>
    <lineage>
        <taxon>Bacteria</taxon>
        <taxon>Pseudomonadati</taxon>
        <taxon>Myxococcota</taxon>
        <taxon>Polyangia</taxon>
        <taxon>Polyangiales</taxon>
        <taxon>Sandaracinaceae</taxon>
        <taxon>Sandaracinus</taxon>
    </lineage>
</organism>
<gene>
    <name evidence="1" type="ORF">DB32_000210</name>
</gene>
<dbReference type="AlphaFoldDB" id="A0A0F6VYS8"/>
<dbReference type="RefSeq" id="WP_053230539.1">
    <property type="nucleotide sequence ID" value="NZ_CP011125.1"/>
</dbReference>
<evidence type="ECO:0000313" key="1">
    <source>
        <dbReference type="EMBL" id="AKF03061.1"/>
    </source>
</evidence>
<proteinExistence type="predicted"/>
<accession>A0A0F6VYS8</accession>
<name>A0A0F6VYS8_9BACT</name>
<evidence type="ECO:0000313" key="2">
    <source>
        <dbReference type="Proteomes" id="UP000034883"/>
    </source>
</evidence>
<dbReference type="KEGG" id="samy:DB32_000210"/>
<reference evidence="1 2" key="1">
    <citation type="submission" date="2015-03" db="EMBL/GenBank/DDBJ databases">
        <title>Genome assembly of Sandaracinus amylolyticus DSM 53668.</title>
        <authorList>
            <person name="Sharma G."/>
            <person name="Subramanian S."/>
        </authorList>
    </citation>
    <scope>NUCLEOTIDE SEQUENCE [LARGE SCALE GENOMIC DNA]</scope>
    <source>
        <strain evidence="1 2">DSM 53668</strain>
    </source>
</reference>